<dbReference type="OrthoDB" id="9769144at2"/>
<reference evidence="2 3" key="1">
    <citation type="journal article" date="2018" name="Appl. Microbiol. Biotechnol.">
        <title>Co-cultivation of the strictly anaerobic methanogen Methanosarcina barkeri with aerobic methanotrophs in an oxygen-limited membrane bioreactor.</title>
        <authorList>
            <person name="In 't Zandt M.H."/>
            <person name="van den Bosch T.J.M."/>
            <person name="Rijkers R."/>
            <person name="van Kessel M.A.H.J."/>
            <person name="Jetten M.S.M."/>
            <person name="Welte C.U."/>
        </authorList>
    </citation>
    <scope>NUCLEOTIDE SEQUENCE [LARGE SCALE GENOMIC DNA]</scope>
    <source>
        <strain evidence="2 3">DSM 17706</strain>
    </source>
</reference>
<keyword evidence="1" id="KW-1133">Transmembrane helix</keyword>
<feature type="transmembrane region" description="Helical" evidence="1">
    <location>
        <begin position="669"/>
        <end position="689"/>
    </location>
</feature>
<dbReference type="PANTHER" id="PTHR37947:SF1">
    <property type="entry name" value="BLL2462 PROTEIN"/>
    <property type="match status" value="1"/>
</dbReference>
<keyword evidence="1" id="KW-0812">Transmembrane</keyword>
<sequence>MSELSLAFTPLLPWPALAALSVAAIVVALLSLRAGGRGAPLRLATLALVLLALTDPSLLREQREPLKTIVPIVLDRSESQSFGERMAQTEAAKAALEPALQKLGDIEPRFIDAARPGAEADGTRLFQALEEGLKDVPRERIGAAIMVTDGIVHDIPASAAALGFKAPLHVLVTGHEGERDRRLELIEAPRFGIVGKDQTIRARVVDSNLGGKEPVVIATRRDGEALEPIVARAGEIVDIPVRVAHGGANVVELEAPTLPGELTAVNNKAVVTIEGVRDKLKVLLVSGEPNPGERSWRNLLRSDANVDLVHFTILRPPEKLDGTPPHELSLIAFPTADLFGRKINEFDLIIFDRYSNQTILPSVYFDNILRYVDNGGAFLVATGPDFATVQGLYYSPLESIIPARPDGSLYERAFRAKVSKEGEKHPVTRGLAGAKNPPSWGEWFRQVDTEVVKGNPILTGANDKPLLVLSREGKGRVAALLTDQLWLWARGYQTGGPHIDLMRRLAHWLMKEPDLEEEALRASAHGHDIEIERQSLEENVAPVTMTTPSGAISQITLAPGEPGLSRAHHLAKEMGLYRFQSGELTALVNVGPENPRELREVVSTPEKLRPLAEASGGTVRRLSKDRGGGAVILPRIVEMREASVFGGADYIGVKRTGASALIGVETAPLAIGLWGLVALLGVIVLAWAWEGRR</sequence>
<dbReference type="Proteomes" id="UP000245137">
    <property type="component" value="Unassembled WGS sequence"/>
</dbReference>
<protein>
    <recommendedName>
        <fullName evidence="4">Glutamine amidotransferase domain-containing protein</fullName>
    </recommendedName>
</protein>
<evidence type="ECO:0000313" key="3">
    <source>
        <dbReference type="Proteomes" id="UP000245137"/>
    </source>
</evidence>
<accession>A0A2U1SNN5</accession>
<dbReference type="AlphaFoldDB" id="A0A2U1SNN5"/>
<evidence type="ECO:0000313" key="2">
    <source>
        <dbReference type="EMBL" id="PWB93224.1"/>
    </source>
</evidence>
<dbReference type="RefSeq" id="WP_108917910.1">
    <property type="nucleotide sequence ID" value="NZ_BGJY01000007.1"/>
</dbReference>
<comment type="caution">
    <text evidence="2">The sequence shown here is derived from an EMBL/GenBank/DDBJ whole genome shotgun (WGS) entry which is preliminary data.</text>
</comment>
<dbReference type="EMBL" id="PUIV01000025">
    <property type="protein sequence ID" value="PWB93224.1"/>
    <property type="molecule type" value="Genomic_DNA"/>
</dbReference>
<name>A0A2U1SNN5_METSR</name>
<dbReference type="SUPFAM" id="SSF52317">
    <property type="entry name" value="Class I glutamine amidotransferase-like"/>
    <property type="match status" value="1"/>
</dbReference>
<evidence type="ECO:0000256" key="1">
    <source>
        <dbReference type="SAM" id="Phobius"/>
    </source>
</evidence>
<organism evidence="2 3">
    <name type="scientific">Methylosinus sporium</name>
    <dbReference type="NCBI Taxonomy" id="428"/>
    <lineage>
        <taxon>Bacteria</taxon>
        <taxon>Pseudomonadati</taxon>
        <taxon>Pseudomonadota</taxon>
        <taxon>Alphaproteobacteria</taxon>
        <taxon>Hyphomicrobiales</taxon>
        <taxon>Methylocystaceae</taxon>
        <taxon>Methylosinus</taxon>
    </lineage>
</organism>
<evidence type="ECO:0008006" key="4">
    <source>
        <dbReference type="Google" id="ProtNLM"/>
    </source>
</evidence>
<feature type="transmembrane region" description="Helical" evidence="1">
    <location>
        <begin position="39"/>
        <end position="59"/>
    </location>
</feature>
<dbReference type="PANTHER" id="PTHR37947">
    <property type="entry name" value="BLL2462 PROTEIN"/>
    <property type="match status" value="1"/>
</dbReference>
<dbReference type="InterPro" id="IPR029062">
    <property type="entry name" value="Class_I_gatase-like"/>
</dbReference>
<keyword evidence="1" id="KW-0472">Membrane</keyword>
<gene>
    <name evidence="2" type="ORF">C5689_14100</name>
</gene>
<keyword evidence="3" id="KW-1185">Reference proteome</keyword>
<proteinExistence type="predicted"/>
<dbReference type="Gene3D" id="3.40.50.880">
    <property type="match status" value="1"/>
</dbReference>
<feature type="transmembrane region" description="Helical" evidence="1">
    <location>
        <begin position="12"/>
        <end position="32"/>
    </location>
</feature>